<feature type="domain" description="HTH araC/xylS-type" evidence="5">
    <location>
        <begin position="250"/>
        <end position="356"/>
    </location>
</feature>
<protein>
    <submittedName>
        <fullName evidence="6">Transcriptional regulator</fullName>
    </submittedName>
</protein>
<feature type="transmembrane region" description="Helical" evidence="4">
    <location>
        <begin position="6"/>
        <end position="25"/>
    </location>
</feature>
<dbReference type="OrthoDB" id="345413at2"/>
<dbReference type="Pfam" id="PF12833">
    <property type="entry name" value="HTH_18"/>
    <property type="match status" value="1"/>
</dbReference>
<feature type="transmembrane region" description="Helical" evidence="4">
    <location>
        <begin position="57"/>
        <end position="83"/>
    </location>
</feature>
<feature type="transmembrane region" description="Helical" evidence="4">
    <location>
        <begin position="90"/>
        <end position="113"/>
    </location>
</feature>
<keyword evidence="1" id="KW-0805">Transcription regulation</keyword>
<keyword evidence="7" id="KW-1185">Reference proteome</keyword>
<dbReference type="InterPro" id="IPR018062">
    <property type="entry name" value="HTH_AraC-typ_CS"/>
</dbReference>
<reference evidence="6" key="1">
    <citation type="journal article" date="2014" name="Int. J. Syst. Evol. Microbiol.">
        <title>Complete genome sequence of Corynebacterium casei LMG S-19264T (=DSM 44701T), isolated from a smear-ripened cheese.</title>
        <authorList>
            <consortium name="US DOE Joint Genome Institute (JGI-PGF)"/>
            <person name="Walter F."/>
            <person name="Albersmeier A."/>
            <person name="Kalinowski J."/>
            <person name="Ruckert C."/>
        </authorList>
    </citation>
    <scope>NUCLEOTIDE SEQUENCE</scope>
    <source>
        <strain evidence="6">CGMCC 1.15425</strain>
    </source>
</reference>
<dbReference type="EMBL" id="BMIY01000014">
    <property type="protein sequence ID" value="GFZ83250.1"/>
    <property type="molecule type" value="Genomic_DNA"/>
</dbReference>
<evidence type="ECO:0000313" key="7">
    <source>
        <dbReference type="Proteomes" id="UP000627715"/>
    </source>
</evidence>
<keyword evidence="4" id="KW-0812">Transmembrane</keyword>
<dbReference type="PRINTS" id="PR00032">
    <property type="entry name" value="HTHARAC"/>
</dbReference>
<dbReference type="GO" id="GO:0009893">
    <property type="term" value="P:positive regulation of metabolic process"/>
    <property type="evidence" value="ECO:0007669"/>
    <property type="project" value="UniProtKB-ARBA"/>
</dbReference>
<sequence length="358" mass="40105">MNTANIFISAMAISQFIFLAIHFGLQYRNQIGRLVAAFCVCAIAYLVHDSLSHGNSIWVHLTLEVLSALAPFLLWLVAYLLFVDDRRTPVIAILSITLCLVLEVAGELSFSIISWQQPSHLYDRLVSLLPQMILLVFSLHAIGLVARGYKADLLEERRKFRVAFIAGLSVVIAIIVSGNMLDNILSDGLPGSGDLYDILVSICLFSVILFFNLLSIQASKGANQLLALKPATSSSQDTVDQAPERRDQDARYVAMIEKAMSEEKLYEEPGLTLADLARHVGIMEYKARRIINQSMQYKNFNQFLNSYRINAACELIKTTHHPVSRIAMDVGYSSLSVFNRAFKDLMKQTPSEYRKAHQ</sequence>
<dbReference type="GO" id="GO:0043565">
    <property type="term" value="F:sequence-specific DNA binding"/>
    <property type="evidence" value="ECO:0007669"/>
    <property type="project" value="InterPro"/>
</dbReference>
<evidence type="ECO:0000313" key="6">
    <source>
        <dbReference type="EMBL" id="GFZ83250.1"/>
    </source>
</evidence>
<dbReference type="RefSeq" id="WP_068810698.1">
    <property type="nucleotide sequence ID" value="NZ_BMIY01000014.1"/>
</dbReference>
<dbReference type="GO" id="GO:0003700">
    <property type="term" value="F:DNA-binding transcription factor activity"/>
    <property type="evidence" value="ECO:0007669"/>
    <property type="project" value="InterPro"/>
</dbReference>
<dbReference type="PROSITE" id="PS01124">
    <property type="entry name" value="HTH_ARAC_FAMILY_2"/>
    <property type="match status" value="1"/>
</dbReference>
<dbReference type="PANTHER" id="PTHR43280">
    <property type="entry name" value="ARAC-FAMILY TRANSCRIPTIONAL REGULATOR"/>
    <property type="match status" value="1"/>
</dbReference>
<comment type="caution">
    <text evidence="6">The sequence shown here is derived from an EMBL/GenBank/DDBJ whole genome shotgun (WGS) entry which is preliminary data.</text>
</comment>
<dbReference type="InterPro" id="IPR020449">
    <property type="entry name" value="Tscrpt_reg_AraC-type_HTH"/>
</dbReference>
<name>A0A916QLZ6_9GAMM</name>
<dbReference type="SMART" id="SM00342">
    <property type="entry name" value="HTH_ARAC"/>
    <property type="match status" value="1"/>
</dbReference>
<dbReference type="AlphaFoldDB" id="A0A916QLZ6"/>
<dbReference type="Gene3D" id="1.10.10.60">
    <property type="entry name" value="Homeodomain-like"/>
    <property type="match status" value="1"/>
</dbReference>
<keyword evidence="4" id="KW-0472">Membrane</keyword>
<evidence type="ECO:0000256" key="2">
    <source>
        <dbReference type="ARBA" id="ARBA00023125"/>
    </source>
</evidence>
<organism evidence="6 7">
    <name type="scientific">Pseudohongiella nitratireducens</name>
    <dbReference type="NCBI Taxonomy" id="1768907"/>
    <lineage>
        <taxon>Bacteria</taxon>
        <taxon>Pseudomonadati</taxon>
        <taxon>Pseudomonadota</taxon>
        <taxon>Gammaproteobacteria</taxon>
        <taxon>Pseudomonadales</taxon>
        <taxon>Pseudohongiellaceae</taxon>
        <taxon>Pseudohongiella</taxon>
    </lineage>
</organism>
<keyword evidence="2" id="KW-0238">DNA-binding</keyword>
<evidence type="ECO:0000256" key="3">
    <source>
        <dbReference type="ARBA" id="ARBA00023163"/>
    </source>
</evidence>
<dbReference type="PANTHER" id="PTHR43280:SF29">
    <property type="entry name" value="ARAC-FAMILY TRANSCRIPTIONAL REGULATOR"/>
    <property type="match status" value="1"/>
</dbReference>
<dbReference type="PROSITE" id="PS00041">
    <property type="entry name" value="HTH_ARAC_FAMILY_1"/>
    <property type="match status" value="1"/>
</dbReference>
<dbReference type="InterPro" id="IPR009057">
    <property type="entry name" value="Homeodomain-like_sf"/>
</dbReference>
<keyword evidence="4" id="KW-1133">Transmembrane helix</keyword>
<proteinExistence type="predicted"/>
<feature type="transmembrane region" description="Helical" evidence="4">
    <location>
        <begin position="125"/>
        <end position="148"/>
    </location>
</feature>
<dbReference type="InterPro" id="IPR018060">
    <property type="entry name" value="HTH_AraC"/>
</dbReference>
<evidence type="ECO:0000256" key="4">
    <source>
        <dbReference type="SAM" id="Phobius"/>
    </source>
</evidence>
<feature type="transmembrane region" description="Helical" evidence="4">
    <location>
        <begin position="160"/>
        <end position="178"/>
    </location>
</feature>
<evidence type="ECO:0000259" key="5">
    <source>
        <dbReference type="PROSITE" id="PS01124"/>
    </source>
</evidence>
<gene>
    <name evidence="6" type="ORF">GCM10011403_28510</name>
</gene>
<keyword evidence="3" id="KW-0804">Transcription</keyword>
<reference evidence="6" key="2">
    <citation type="submission" date="2020-09" db="EMBL/GenBank/DDBJ databases">
        <authorList>
            <person name="Sun Q."/>
            <person name="Zhou Y."/>
        </authorList>
    </citation>
    <scope>NUCLEOTIDE SEQUENCE</scope>
    <source>
        <strain evidence="6">CGMCC 1.15425</strain>
    </source>
</reference>
<feature type="transmembrane region" description="Helical" evidence="4">
    <location>
        <begin position="198"/>
        <end position="216"/>
    </location>
</feature>
<feature type="transmembrane region" description="Helical" evidence="4">
    <location>
        <begin position="32"/>
        <end position="51"/>
    </location>
</feature>
<accession>A0A916QLZ6</accession>
<evidence type="ECO:0000256" key="1">
    <source>
        <dbReference type="ARBA" id="ARBA00023015"/>
    </source>
</evidence>
<dbReference type="SUPFAM" id="SSF46689">
    <property type="entry name" value="Homeodomain-like"/>
    <property type="match status" value="1"/>
</dbReference>
<dbReference type="Proteomes" id="UP000627715">
    <property type="component" value="Unassembled WGS sequence"/>
</dbReference>